<gene>
    <name evidence="2" type="ORF">SLS56_005644</name>
</gene>
<keyword evidence="3" id="KW-1185">Reference proteome</keyword>
<comment type="caution">
    <text evidence="2">The sequence shown here is derived from an EMBL/GenBank/DDBJ whole genome shotgun (WGS) entry which is preliminary data.</text>
</comment>
<name>A0ABR3ST22_9PEZI</name>
<evidence type="ECO:0000256" key="1">
    <source>
        <dbReference type="SAM" id="MobiDB-lite"/>
    </source>
</evidence>
<feature type="region of interest" description="Disordered" evidence="1">
    <location>
        <begin position="249"/>
        <end position="281"/>
    </location>
</feature>
<feature type="compositionally biased region" description="Basic and acidic residues" evidence="1">
    <location>
        <begin position="1"/>
        <end position="18"/>
    </location>
</feature>
<reference evidence="2 3" key="1">
    <citation type="submission" date="2024-02" db="EMBL/GenBank/DDBJ databases">
        <title>De novo assembly and annotation of 12 fungi associated with fruit tree decline syndrome in Ontario, Canada.</title>
        <authorList>
            <person name="Sulman M."/>
            <person name="Ellouze W."/>
            <person name="Ilyukhin E."/>
        </authorList>
    </citation>
    <scope>NUCLEOTIDE SEQUENCE [LARGE SCALE GENOMIC DNA]</scope>
    <source>
        <strain evidence="2 3">M1-105</strain>
    </source>
</reference>
<evidence type="ECO:0008006" key="4">
    <source>
        <dbReference type="Google" id="ProtNLM"/>
    </source>
</evidence>
<organism evidence="2 3">
    <name type="scientific">Neofusicoccum ribis</name>
    <dbReference type="NCBI Taxonomy" id="45134"/>
    <lineage>
        <taxon>Eukaryota</taxon>
        <taxon>Fungi</taxon>
        <taxon>Dikarya</taxon>
        <taxon>Ascomycota</taxon>
        <taxon>Pezizomycotina</taxon>
        <taxon>Dothideomycetes</taxon>
        <taxon>Dothideomycetes incertae sedis</taxon>
        <taxon>Botryosphaeriales</taxon>
        <taxon>Botryosphaeriaceae</taxon>
        <taxon>Neofusicoccum</taxon>
    </lineage>
</organism>
<feature type="region of interest" description="Disordered" evidence="1">
    <location>
        <begin position="163"/>
        <end position="191"/>
    </location>
</feature>
<evidence type="ECO:0000313" key="3">
    <source>
        <dbReference type="Proteomes" id="UP001521116"/>
    </source>
</evidence>
<dbReference type="EMBL" id="JAJVDC020000058">
    <property type="protein sequence ID" value="KAL1629090.1"/>
    <property type="molecule type" value="Genomic_DNA"/>
</dbReference>
<protein>
    <recommendedName>
        <fullName evidence="4">Zinc finger protein</fullName>
    </recommendedName>
</protein>
<evidence type="ECO:0000313" key="2">
    <source>
        <dbReference type="EMBL" id="KAL1629090.1"/>
    </source>
</evidence>
<accession>A0ABR3ST22</accession>
<sequence length="363" mass="40520">MSSPSEETRPEALHERRQSIGKYVKRLRTVLKRGNSSKDRVPAAASSSEKKPEPAATSTSAAEPKPESKPVTSTTGQVSYPRSAAQQERARALFAKYGLTLEAHEWITTGTTNENVQRVEKPIRMRVHRQCHRCQTTFGADRVCQKCEHTRCKKCPRYPAKKEKAKEGKGKEGESAATPAAAAAKIGTKPAKKQEYLTIKSRTGGPDLERRPPKQRVRRSCHKCQNLFIPATATVCTHCQHARCTKCPRDPAKKKKWPDGYPGDAAASDTETDAEGLPAHQRPERIWRKPRMRIRWSCEQCNSLFMEKTKTCANCGHERCQSCVRVPPKKAKKEPDPAVLRSVEEKLARFRMEEPPSGAGTAA</sequence>
<dbReference type="Proteomes" id="UP001521116">
    <property type="component" value="Unassembled WGS sequence"/>
</dbReference>
<feature type="compositionally biased region" description="Basic and acidic residues" evidence="1">
    <location>
        <begin position="163"/>
        <end position="174"/>
    </location>
</feature>
<feature type="region of interest" description="Disordered" evidence="1">
    <location>
        <begin position="1"/>
        <end position="84"/>
    </location>
</feature>
<feature type="compositionally biased region" description="Low complexity" evidence="1">
    <location>
        <begin position="175"/>
        <end position="189"/>
    </location>
</feature>
<proteinExistence type="predicted"/>
<feature type="compositionally biased region" description="Polar residues" evidence="1">
    <location>
        <begin position="70"/>
        <end position="84"/>
    </location>
</feature>